<dbReference type="Proteomes" id="UP000075714">
    <property type="component" value="Unassembled WGS sequence"/>
</dbReference>
<proteinExistence type="inferred from homology"/>
<name>A0A150GGJ5_GONPE</name>
<dbReference type="InterPro" id="IPR027417">
    <property type="entry name" value="P-loop_NTPase"/>
</dbReference>
<evidence type="ECO:0000256" key="3">
    <source>
        <dbReference type="RuleBase" id="RU003651"/>
    </source>
</evidence>
<dbReference type="GO" id="GO:0042254">
    <property type="term" value="P:ribosome biogenesis"/>
    <property type="evidence" value="ECO:0007669"/>
    <property type="project" value="TreeGrafter"/>
</dbReference>
<dbReference type="Pfam" id="PF16725">
    <property type="entry name" value="Nucleolin_bd"/>
    <property type="match status" value="1"/>
</dbReference>
<feature type="region of interest" description="Disordered" evidence="4">
    <location>
        <begin position="151"/>
        <end position="182"/>
    </location>
</feature>
<sequence length="700" mass="72330">MKKKRFAPVKRPLTEKGAGAGSQLLDRLLIPRIEQYALNNNYTEVDEVVDYLRRTYKEYQRRQLRQLQTMVTRAIGIIQKKGGVAKPELQLQSLEAQHLAGKARSGGDGGGGDVRSSNEIDAIFPKRETAQREMERRIVAQMLTCMDDLSAPTEQQQQAPPSAGEDGGGEEAAPDPPPPPPHVVVIGATNRPDALDSALRRAGRFDREIALGIPSEAARAKILQVISRRLRLEGNFDFAYVANRTPGFVGADLMALTKEAAAVAITRIFATLNAAAAAAEAAGMAALPANGGGSGPAVAVTATAAGGRMGRGPLSPAELSGLAITMSDFEAALPKVVQPSVRREGFSTTPEVTWDDVGALAEVRAELQLAISGPILYRKKFQDMGLEEPSGVLLYGPPGCGKTLVAQAIANEAGSTFISIKGPELLSKVVNQLLSEMNDKKGIYIVAATNRPDMIDPALLRPGRLGKVVYVPLPPAADRAAILATCVRRTPMDPGLDLAAIASDPRTEGYSGADVAALVREAAEAAIKESMAGGPDAPAPRVGWRHFQAALNRVQPSVSRRDQRSYEALRLRLRSARSHIQPVVAEDADGAASGGANGAAAAGGVAAAGGGGAGDEVEDAVLEDADGGDARGGAADAAAVAAAAALVRGGSSAAVSMDHQDDAGAATVTGPGGRGSGGGPEGAAAYNDDGVEGGDVMETA</sequence>
<dbReference type="STRING" id="33097.A0A150GGJ5"/>
<evidence type="ECO:0000259" key="5">
    <source>
        <dbReference type="SMART" id="SM00382"/>
    </source>
</evidence>
<reference evidence="7" key="1">
    <citation type="journal article" date="2016" name="Nat. Commun.">
        <title>The Gonium pectorale genome demonstrates co-option of cell cycle regulation during the evolution of multicellularity.</title>
        <authorList>
            <person name="Hanschen E.R."/>
            <person name="Marriage T.N."/>
            <person name="Ferris P.J."/>
            <person name="Hamaji T."/>
            <person name="Toyoda A."/>
            <person name="Fujiyama A."/>
            <person name="Neme R."/>
            <person name="Noguchi H."/>
            <person name="Minakuchi Y."/>
            <person name="Suzuki M."/>
            <person name="Kawai-Toyooka H."/>
            <person name="Smith D.R."/>
            <person name="Sparks H."/>
            <person name="Anderson J."/>
            <person name="Bakaric R."/>
            <person name="Luria V."/>
            <person name="Karger A."/>
            <person name="Kirschner M.W."/>
            <person name="Durand P.M."/>
            <person name="Michod R.E."/>
            <person name="Nozaki H."/>
            <person name="Olson B.J."/>
        </authorList>
    </citation>
    <scope>NUCLEOTIDE SEQUENCE [LARGE SCALE GENOMIC DNA]</scope>
    <source>
        <strain evidence="7">NIES-2863</strain>
    </source>
</reference>
<dbReference type="InterPro" id="IPR041569">
    <property type="entry name" value="AAA_lid_3"/>
</dbReference>
<dbReference type="Pfam" id="PF17862">
    <property type="entry name" value="AAA_lid_3"/>
    <property type="match status" value="2"/>
</dbReference>
<organism evidence="6 7">
    <name type="scientific">Gonium pectorale</name>
    <name type="common">Green alga</name>
    <dbReference type="NCBI Taxonomy" id="33097"/>
    <lineage>
        <taxon>Eukaryota</taxon>
        <taxon>Viridiplantae</taxon>
        <taxon>Chlorophyta</taxon>
        <taxon>core chlorophytes</taxon>
        <taxon>Chlorophyceae</taxon>
        <taxon>CS clade</taxon>
        <taxon>Chlamydomonadales</taxon>
        <taxon>Volvocaceae</taxon>
        <taxon>Gonium</taxon>
    </lineage>
</organism>
<dbReference type="SUPFAM" id="SSF52540">
    <property type="entry name" value="P-loop containing nucleoside triphosphate hydrolases"/>
    <property type="match status" value="2"/>
</dbReference>
<dbReference type="InterPro" id="IPR003959">
    <property type="entry name" value="ATPase_AAA_core"/>
</dbReference>
<dbReference type="PROSITE" id="PS00674">
    <property type="entry name" value="AAA"/>
    <property type="match status" value="2"/>
</dbReference>
<dbReference type="InterPro" id="IPR050168">
    <property type="entry name" value="AAA_ATPase_domain"/>
</dbReference>
<gene>
    <name evidence="6" type="ORF">GPECTOR_27g630</name>
</gene>
<dbReference type="GO" id="GO:0016887">
    <property type="term" value="F:ATP hydrolysis activity"/>
    <property type="evidence" value="ECO:0007669"/>
    <property type="project" value="InterPro"/>
</dbReference>
<evidence type="ECO:0000256" key="1">
    <source>
        <dbReference type="ARBA" id="ARBA00022741"/>
    </source>
</evidence>
<evidence type="ECO:0000313" key="7">
    <source>
        <dbReference type="Proteomes" id="UP000075714"/>
    </source>
</evidence>
<dbReference type="Gene3D" id="3.40.50.300">
    <property type="entry name" value="P-loop containing nucleotide triphosphate hydrolases"/>
    <property type="match status" value="3"/>
</dbReference>
<evidence type="ECO:0000313" key="6">
    <source>
        <dbReference type="EMBL" id="KXZ48460.1"/>
    </source>
</evidence>
<feature type="region of interest" description="Disordered" evidence="4">
    <location>
        <begin position="659"/>
        <end position="700"/>
    </location>
</feature>
<keyword evidence="1 3" id="KW-0547">Nucleotide-binding</keyword>
<dbReference type="GO" id="GO:0003723">
    <property type="term" value="F:RNA binding"/>
    <property type="evidence" value="ECO:0007669"/>
    <property type="project" value="TreeGrafter"/>
</dbReference>
<feature type="region of interest" description="Disordered" evidence="4">
    <location>
        <begin position="589"/>
        <end position="614"/>
    </location>
</feature>
<dbReference type="InterPro" id="IPR031996">
    <property type="entry name" value="NVL2_nucleolin-bd"/>
</dbReference>
<dbReference type="SMART" id="SM00382">
    <property type="entry name" value="AAA"/>
    <property type="match status" value="1"/>
</dbReference>
<dbReference type="OrthoDB" id="27435at2759"/>
<protein>
    <submittedName>
        <fullName evidence="6">CDC48 protein</fullName>
    </submittedName>
</protein>
<keyword evidence="2 3" id="KW-0067">ATP-binding</keyword>
<dbReference type="FunFam" id="1.10.8.60:FF:000185">
    <property type="entry name" value="CBN-MAC-1 protein"/>
    <property type="match status" value="1"/>
</dbReference>
<dbReference type="GO" id="GO:1990275">
    <property type="term" value="F:preribosome binding"/>
    <property type="evidence" value="ECO:0007669"/>
    <property type="project" value="TreeGrafter"/>
</dbReference>
<feature type="domain" description="AAA+ ATPase" evidence="5">
    <location>
        <begin position="388"/>
        <end position="475"/>
    </location>
</feature>
<comment type="similarity">
    <text evidence="3">Belongs to the AAA ATPase family.</text>
</comment>
<dbReference type="PANTHER" id="PTHR23077">
    <property type="entry name" value="AAA-FAMILY ATPASE"/>
    <property type="match status" value="1"/>
</dbReference>
<dbReference type="Gene3D" id="1.10.8.60">
    <property type="match status" value="2"/>
</dbReference>
<dbReference type="InterPro" id="IPR003593">
    <property type="entry name" value="AAA+_ATPase"/>
</dbReference>
<dbReference type="Gene3D" id="1.10.10.2010">
    <property type="match status" value="1"/>
</dbReference>
<evidence type="ECO:0000256" key="2">
    <source>
        <dbReference type="ARBA" id="ARBA00022840"/>
    </source>
</evidence>
<dbReference type="PANTHER" id="PTHR23077:SF171">
    <property type="entry name" value="NUCLEAR VALOSIN-CONTAINING PROTEIN-LIKE"/>
    <property type="match status" value="1"/>
</dbReference>
<dbReference type="GO" id="GO:0005524">
    <property type="term" value="F:ATP binding"/>
    <property type="evidence" value="ECO:0007669"/>
    <property type="project" value="UniProtKB-KW"/>
</dbReference>
<dbReference type="GO" id="GO:0005634">
    <property type="term" value="C:nucleus"/>
    <property type="evidence" value="ECO:0007669"/>
    <property type="project" value="TreeGrafter"/>
</dbReference>
<feature type="compositionally biased region" description="Gly residues" evidence="4">
    <location>
        <begin position="670"/>
        <end position="681"/>
    </location>
</feature>
<comment type="caution">
    <text evidence="6">The sequence shown here is derived from an EMBL/GenBank/DDBJ whole genome shotgun (WGS) entry which is preliminary data.</text>
</comment>
<accession>A0A150GGJ5</accession>
<dbReference type="InterPro" id="IPR003960">
    <property type="entry name" value="ATPase_AAA_CS"/>
</dbReference>
<dbReference type="EMBL" id="LSYV01000028">
    <property type="protein sequence ID" value="KXZ48460.1"/>
    <property type="molecule type" value="Genomic_DNA"/>
</dbReference>
<keyword evidence="7" id="KW-1185">Reference proteome</keyword>
<dbReference type="AlphaFoldDB" id="A0A150GGJ5"/>
<dbReference type="Pfam" id="PF00004">
    <property type="entry name" value="AAA"/>
    <property type="match status" value="2"/>
</dbReference>
<dbReference type="InterPro" id="IPR038100">
    <property type="entry name" value="NLV2_N_sf"/>
</dbReference>
<evidence type="ECO:0000256" key="4">
    <source>
        <dbReference type="SAM" id="MobiDB-lite"/>
    </source>
</evidence>